<dbReference type="EMBL" id="LLXI01000023">
    <property type="protein sequence ID" value="PKY38290.1"/>
    <property type="molecule type" value="Genomic_DNA"/>
</dbReference>
<reference evidence="1 2" key="1">
    <citation type="submission" date="2015-10" db="EMBL/GenBank/DDBJ databases">
        <title>Genome analyses suggest a sexual origin of heterokaryosis in a supposedly ancient asexual fungus.</title>
        <authorList>
            <person name="Ropars J."/>
            <person name="Sedzielewska K."/>
            <person name="Noel J."/>
            <person name="Charron P."/>
            <person name="Farinelli L."/>
            <person name="Marton T."/>
            <person name="Kruger M."/>
            <person name="Pelin A."/>
            <person name="Brachmann A."/>
            <person name="Corradi N."/>
        </authorList>
    </citation>
    <scope>NUCLEOTIDE SEQUENCE [LARGE SCALE GENOMIC DNA]</scope>
    <source>
        <strain evidence="1 2">A4</strain>
    </source>
</reference>
<accession>A0A2I1FV93</accession>
<dbReference type="VEuPathDB" id="FungiDB:FUN_010933"/>
<keyword evidence="2" id="KW-1185">Reference proteome</keyword>
<protein>
    <submittedName>
        <fullName evidence="1">Uncharacterized protein</fullName>
    </submittedName>
</protein>
<dbReference type="VEuPathDB" id="FungiDB:RhiirA1_162968"/>
<proteinExistence type="predicted"/>
<evidence type="ECO:0000313" key="2">
    <source>
        <dbReference type="Proteomes" id="UP000234323"/>
    </source>
</evidence>
<dbReference type="AlphaFoldDB" id="A0A2I1FV93"/>
<organism evidence="1 2">
    <name type="scientific">Rhizophagus irregularis</name>
    <dbReference type="NCBI Taxonomy" id="588596"/>
    <lineage>
        <taxon>Eukaryota</taxon>
        <taxon>Fungi</taxon>
        <taxon>Fungi incertae sedis</taxon>
        <taxon>Mucoromycota</taxon>
        <taxon>Glomeromycotina</taxon>
        <taxon>Glomeromycetes</taxon>
        <taxon>Glomerales</taxon>
        <taxon>Glomeraceae</taxon>
        <taxon>Rhizophagus</taxon>
    </lineage>
</organism>
<sequence>MNANTEREVVARVVFRNICDNYLYEYLREQASFVKEVQVENSSYCATLHILKNEHEFEVNVKSALDAFEVEKKSLKVTNFWMEIQNLEDVIRTVSLGHLSIFGKTLTQYANGIESTNLPTNFHHQLESLIQCETSMFGATTTNSNIDTDYHEHNGLLNNHIDIITNVTDDYLQEAVESMVRKVRSGILEVDNINLEEIFEKYRDECESRFDDITDLRSTSQLTKIIPEPKNTLTEWEKAWRRLFDEKESSEDLVIKDTLYNVLSPYIEAFKAPFNILKSGDLEENQYNSQFVNPILKIRSMLFVVWIGEFSRFQ</sequence>
<name>A0A2I1FV93_9GLOM</name>
<dbReference type="Proteomes" id="UP000234323">
    <property type="component" value="Unassembled WGS sequence"/>
</dbReference>
<comment type="caution">
    <text evidence="1">The sequence shown here is derived from an EMBL/GenBank/DDBJ whole genome shotgun (WGS) entry which is preliminary data.</text>
</comment>
<gene>
    <name evidence="1" type="ORF">RhiirA4_537164</name>
</gene>
<dbReference type="VEuPathDB" id="FungiDB:RhiirFUN_019380"/>
<evidence type="ECO:0000313" key="1">
    <source>
        <dbReference type="EMBL" id="PKY38290.1"/>
    </source>
</evidence>